<evidence type="ECO:0000313" key="8">
    <source>
        <dbReference type="EMBL" id="ADC66216.1"/>
    </source>
</evidence>
<dbReference type="eggNOG" id="arCOG02248">
    <property type="taxonomic scope" value="Archaea"/>
</dbReference>
<dbReference type="HOGENOM" id="CLU_052508_0_0_2"/>
<feature type="transmembrane region" description="Helical" evidence="7">
    <location>
        <begin position="63"/>
        <end position="93"/>
    </location>
</feature>
<evidence type="ECO:0000256" key="4">
    <source>
        <dbReference type="ARBA" id="ARBA00022692"/>
    </source>
</evidence>
<proteinExistence type="predicted"/>
<name>D3S0F3_FERPA</name>
<organism evidence="8 9">
    <name type="scientific">Ferroglobus placidus (strain DSM 10642 / AEDII12DO)</name>
    <dbReference type="NCBI Taxonomy" id="589924"/>
    <lineage>
        <taxon>Archaea</taxon>
        <taxon>Methanobacteriati</taxon>
        <taxon>Methanobacteriota</taxon>
        <taxon>Archaeoglobi</taxon>
        <taxon>Archaeoglobales</taxon>
        <taxon>Archaeoglobaceae</taxon>
        <taxon>Ferroglobus</taxon>
    </lineage>
</organism>
<dbReference type="STRING" id="589924.Ferp_2085"/>
<dbReference type="GO" id="GO:0000041">
    <property type="term" value="P:transition metal ion transport"/>
    <property type="evidence" value="ECO:0007669"/>
    <property type="project" value="InterPro"/>
</dbReference>
<evidence type="ECO:0000256" key="6">
    <source>
        <dbReference type="ARBA" id="ARBA00023136"/>
    </source>
</evidence>
<evidence type="ECO:0000256" key="3">
    <source>
        <dbReference type="ARBA" id="ARBA00022475"/>
    </source>
</evidence>
<keyword evidence="5 7" id="KW-1133">Transmembrane helix</keyword>
<evidence type="ECO:0000256" key="7">
    <source>
        <dbReference type="SAM" id="Phobius"/>
    </source>
</evidence>
<reference evidence="8 9" key="2">
    <citation type="journal article" date="2011" name="Stand. Genomic Sci.">
        <title>Complete genome sequence of Ferroglobus placidus AEDII12DO.</title>
        <authorList>
            <person name="Anderson I."/>
            <person name="Risso C."/>
            <person name="Holmes D."/>
            <person name="Lucas S."/>
            <person name="Copeland A."/>
            <person name="Lapidus A."/>
            <person name="Cheng J.F."/>
            <person name="Bruce D."/>
            <person name="Goodwin L."/>
            <person name="Pitluck S."/>
            <person name="Saunders E."/>
            <person name="Brettin T."/>
            <person name="Detter J.C."/>
            <person name="Han C."/>
            <person name="Tapia R."/>
            <person name="Larimer F."/>
            <person name="Land M."/>
            <person name="Hauser L."/>
            <person name="Woyke T."/>
            <person name="Lovley D."/>
            <person name="Kyrpides N."/>
            <person name="Ivanova N."/>
        </authorList>
    </citation>
    <scope>NUCLEOTIDE SEQUENCE [LARGE SCALE GENOMIC DNA]</scope>
    <source>
        <strain evidence="9">DSM 10642 / AEDII12DO</strain>
    </source>
</reference>
<dbReference type="Proteomes" id="UP000002613">
    <property type="component" value="Chromosome"/>
</dbReference>
<feature type="transmembrane region" description="Helical" evidence="7">
    <location>
        <begin position="7"/>
        <end position="27"/>
    </location>
</feature>
<keyword evidence="3" id="KW-1003">Cell membrane</keyword>
<feature type="transmembrane region" description="Helical" evidence="7">
    <location>
        <begin position="169"/>
        <end position="192"/>
    </location>
</feature>
<dbReference type="AlphaFoldDB" id="D3S0F3"/>
<dbReference type="RefSeq" id="WP_012966555.1">
    <property type="nucleotide sequence ID" value="NC_013849.1"/>
</dbReference>
<dbReference type="PANTHER" id="PTHR34229:SF1">
    <property type="entry name" value="METAL TRANSPORT PROTEIN HI_1621-RELATED"/>
    <property type="match status" value="1"/>
</dbReference>
<dbReference type="EMBL" id="CP001899">
    <property type="protein sequence ID" value="ADC66216.1"/>
    <property type="molecule type" value="Genomic_DNA"/>
</dbReference>
<feature type="transmembrane region" description="Helical" evidence="7">
    <location>
        <begin position="33"/>
        <end position="51"/>
    </location>
</feature>
<dbReference type="OrthoDB" id="30946at2157"/>
<evidence type="ECO:0000313" key="9">
    <source>
        <dbReference type="Proteomes" id="UP000002613"/>
    </source>
</evidence>
<sequence>MHIPDGFLDLNIAALFYLLSAAVLIYSFRKAKINPATLGVVAAAIFAAQMLNWPIPGGTSAHFVGGALAGILLGPYAGCVAMSLVLIIQTLVFGDGGITALGANLWNMAIVNVFVGYYVYSIFKKYSEHIASFLAGWIGITLAAVMAGVEIGLSSAFKYGVVEAASVMFVWHGVLGIIEGIITAAVVSYISTRAEVKAPTPSKTALIVVAAMIVLAPLFAYLAELVNYTEPLEVAAENLGLSENSIWSGIFPDYTVPGLNEYIGAFITGAIGVVLILAIDVAFARANREEH</sequence>
<dbReference type="GeneID" id="8779620"/>
<dbReference type="GO" id="GO:0005886">
    <property type="term" value="C:plasma membrane"/>
    <property type="evidence" value="ECO:0007669"/>
    <property type="project" value="UniProtKB-SubCell"/>
</dbReference>
<keyword evidence="6 7" id="KW-0472">Membrane</keyword>
<gene>
    <name evidence="8" type="ordered locus">Ferp_2085</name>
</gene>
<feature type="transmembrane region" description="Helical" evidence="7">
    <location>
        <begin position="204"/>
        <end position="223"/>
    </location>
</feature>
<protein>
    <submittedName>
        <fullName evidence="8">Cobalamin (Vitamin B12) biosynthesis CbiM protein</fullName>
    </submittedName>
</protein>
<dbReference type="PANTHER" id="PTHR34229">
    <property type="entry name" value="METAL TRANSPORT PROTEIN HI_1621-RELATED"/>
    <property type="match status" value="1"/>
</dbReference>
<evidence type="ECO:0000256" key="5">
    <source>
        <dbReference type="ARBA" id="ARBA00022989"/>
    </source>
</evidence>
<dbReference type="Gene3D" id="1.10.1760.20">
    <property type="match status" value="1"/>
</dbReference>
<feature type="transmembrane region" description="Helical" evidence="7">
    <location>
        <begin position="105"/>
        <end position="123"/>
    </location>
</feature>
<feature type="transmembrane region" description="Helical" evidence="7">
    <location>
        <begin position="262"/>
        <end position="283"/>
    </location>
</feature>
<feature type="transmembrane region" description="Helical" evidence="7">
    <location>
        <begin position="130"/>
        <end position="149"/>
    </location>
</feature>
<keyword evidence="9" id="KW-1185">Reference proteome</keyword>
<evidence type="ECO:0000256" key="2">
    <source>
        <dbReference type="ARBA" id="ARBA00022448"/>
    </source>
</evidence>
<dbReference type="PaxDb" id="589924-Ferp_2085"/>
<keyword evidence="2" id="KW-0813">Transport</keyword>
<dbReference type="eggNOG" id="arCOG03159">
    <property type="taxonomic scope" value="Archaea"/>
</dbReference>
<comment type="subcellular location">
    <subcellularLocation>
        <location evidence="1">Cell membrane</location>
        <topology evidence="1">Multi-pass membrane protein</topology>
    </subcellularLocation>
</comment>
<dbReference type="InterPro" id="IPR002751">
    <property type="entry name" value="CbiM/NikMN"/>
</dbReference>
<evidence type="ECO:0000256" key="1">
    <source>
        <dbReference type="ARBA" id="ARBA00004651"/>
    </source>
</evidence>
<accession>D3S0F3</accession>
<dbReference type="Pfam" id="PF01891">
    <property type="entry name" value="CbiM"/>
    <property type="match status" value="1"/>
</dbReference>
<dbReference type="KEGG" id="fpl:Ferp_2085"/>
<reference evidence="9" key="1">
    <citation type="submission" date="2010-02" db="EMBL/GenBank/DDBJ databases">
        <title>Complete sequence of Ferroglobus placidus DSM 10642.</title>
        <authorList>
            <consortium name="US DOE Joint Genome Institute"/>
            <person name="Lucas S."/>
            <person name="Copeland A."/>
            <person name="Lapidus A."/>
            <person name="Cheng J.-F."/>
            <person name="Bruce D."/>
            <person name="Goodwin L."/>
            <person name="Pitluck S."/>
            <person name="Saunders E."/>
            <person name="Brettin T."/>
            <person name="Detter J.C."/>
            <person name="Han C."/>
            <person name="Tapia R."/>
            <person name="Larimer F."/>
            <person name="Land M."/>
            <person name="Hauser L."/>
            <person name="Kyrpides N."/>
            <person name="Ivanova N."/>
            <person name="Holmes D."/>
            <person name="Lovley D."/>
            <person name="Kyrpides N."/>
            <person name="Anderson I.J."/>
            <person name="Woyke T."/>
        </authorList>
    </citation>
    <scope>NUCLEOTIDE SEQUENCE [LARGE SCALE GENOMIC DNA]</scope>
    <source>
        <strain evidence="9">DSM 10642 / AEDII12DO</strain>
    </source>
</reference>
<keyword evidence="4 7" id="KW-0812">Transmembrane</keyword>